<accession>A0AAW5KR04</accession>
<sequence length="122" mass="13689">MKAYASESYYIGVYLCGKEPDISAAFDFYAMQATSLMKQYTLDNVDENDIPEEVKMCCCELAENIFKAEQEGGTHGVSSESVGGWSKSYESSDIRRQNADRAVHDIVYKWLSGTGLLYRGVR</sequence>
<dbReference type="SUPFAM" id="SSF116915">
    <property type="entry name" value="Hypothetical protein YqbG"/>
    <property type="match status" value="1"/>
</dbReference>
<dbReference type="EMBL" id="JANGCN010000017">
    <property type="protein sequence ID" value="MCQ5153328.1"/>
    <property type="molecule type" value="Genomic_DNA"/>
</dbReference>
<dbReference type="AlphaFoldDB" id="A0AAW5KR04"/>
<reference evidence="1" key="1">
    <citation type="submission" date="2022-06" db="EMBL/GenBank/DDBJ databases">
        <title>Isolation of gut microbiota from human fecal samples.</title>
        <authorList>
            <person name="Pamer E.G."/>
            <person name="Barat B."/>
            <person name="Waligurski E."/>
            <person name="Medina S."/>
            <person name="Paddock L."/>
            <person name="Mostad J."/>
        </authorList>
    </citation>
    <scope>NUCLEOTIDE SEQUENCE</scope>
    <source>
        <strain evidence="1">DFI.5.57</strain>
    </source>
</reference>
<dbReference type="InterPro" id="IPR036558">
    <property type="entry name" value="YqbG-like_sf"/>
</dbReference>
<gene>
    <name evidence="1" type="ORF">NE632_08385</name>
</gene>
<evidence type="ECO:0000313" key="1">
    <source>
        <dbReference type="EMBL" id="MCQ5153328.1"/>
    </source>
</evidence>
<name>A0AAW5KR04_9FIRM</name>
<organism evidence="1 2">
    <name type="scientific">Ruminococcus bicirculans</name>
    <name type="common">ex Wegman et al. 2014</name>
    <dbReference type="NCBI Taxonomy" id="1160721"/>
    <lineage>
        <taxon>Bacteria</taxon>
        <taxon>Bacillati</taxon>
        <taxon>Bacillota</taxon>
        <taxon>Clostridia</taxon>
        <taxon>Eubacteriales</taxon>
        <taxon>Oscillospiraceae</taxon>
        <taxon>Ruminococcus</taxon>
    </lineage>
</organism>
<evidence type="ECO:0000313" key="2">
    <source>
        <dbReference type="Proteomes" id="UP001206236"/>
    </source>
</evidence>
<dbReference type="Gene3D" id="1.10.3230.10">
    <property type="entry name" value="YqbG-like"/>
    <property type="match status" value="1"/>
</dbReference>
<dbReference type="Proteomes" id="UP001206236">
    <property type="component" value="Unassembled WGS sequence"/>
</dbReference>
<proteinExistence type="predicted"/>
<dbReference type="RefSeq" id="WP_256322100.1">
    <property type="nucleotide sequence ID" value="NZ_DAWCPT010000068.1"/>
</dbReference>
<protein>
    <recommendedName>
        <fullName evidence="3">Phage protein</fullName>
    </recommendedName>
</protein>
<comment type="caution">
    <text evidence="1">The sequence shown here is derived from an EMBL/GenBank/DDBJ whole genome shotgun (WGS) entry which is preliminary data.</text>
</comment>
<evidence type="ECO:0008006" key="3">
    <source>
        <dbReference type="Google" id="ProtNLM"/>
    </source>
</evidence>